<reference evidence="4" key="3">
    <citation type="submission" date="2025-09" db="UniProtKB">
        <authorList>
            <consortium name="Ensembl"/>
        </authorList>
    </citation>
    <scope>IDENTIFICATION</scope>
</reference>
<dbReference type="GO" id="GO:0005525">
    <property type="term" value="F:GTP binding"/>
    <property type="evidence" value="ECO:0007669"/>
    <property type="project" value="UniProtKB-KW"/>
</dbReference>
<feature type="domain" description="Septin-type G" evidence="3">
    <location>
        <begin position="56"/>
        <end position="136"/>
    </location>
</feature>
<reference evidence="4" key="2">
    <citation type="submission" date="2025-08" db="UniProtKB">
        <authorList>
            <consortium name="Ensembl"/>
        </authorList>
    </citation>
    <scope>IDENTIFICATION</scope>
</reference>
<dbReference type="KEGG" id="gat:120824378"/>
<dbReference type="RefSeq" id="XP_040041119.1">
    <property type="nucleotide sequence ID" value="XM_040185185.1"/>
</dbReference>
<dbReference type="InterPro" id="IPR027417">
    <property type="entry name" value="P-loop_NTPase"/>
</dbReference>
<dbReference type="PANTHER" id="PTHR32046:SF11">
    <property type="entry name" value="IMMUNE-ASSOCIATED NUCLEOTIDE-BINDING PROTEIN 10-LIKE"/>
    <property type="match status" value="1"/>
</dbReference>
<dbReference type="AlphaFoldDB" id="A0AAQ4P702"/>
<dbReference type="Pfam" id="PF00735">
    <property type="entry name" value="Septin"/>
    <property type="match status" value="1"/>
</dbReference>
<proteinExistence type="inferred from homology"/>
<evidence type="ECO:0000313" key="5">
    <source>
        <dbReference type="Proteomes" id="UP000007635"/>
    </source>
</evidence>
<evidence type="ECO:0000256" key="2">
    <source>
        <dbReference type="SAM" id="Coils"/>
    </source>
</evidence>
<feature type="coiled-coil region" evidence="2">
    <location>
        <begin position="429"/>
        <end position="463"/>
    </location>
</feature>
<dbReference type="PANTHER" id="PTHR32046">
    <property type="entry name" value="G DOMAIN-CONTAINING PROTEIN"/>
    <property type="match status" value="1"/>
</dbReference>
<dbReference type="SUPFAM" id="SSF52540">
    <property type="entry name" value="P-loop containing nucleoside triphosphate hydrolases"/>
    <property type="match status" value="2"/>
</dbReference>
<dbReference type="GeneID" id="120824378"/>
<dbReference type="InterPro" id="IPR030379">
    <property type="entry name" value="G_SEPTIN_dom"/>
</dbReference>
<dbReference type="InterPro" id="IPR025662">
    <property type="entry name" value="Sigma_54_int_dom_ATP-bd_1"/>
</dbReference>
<dbReference type="Ensembl" id="ENSGACT00000061413.1">
    <property type="protein sequence ID" value="ENSGACP00000033738.1"/>
    <property type="gene ID" value="ENSGACG00000023547.1"/>
</dbReference>
<dbReference type="GeneTree" id="ENSGT00500000044904"/>
<evidence type="ECO:0000313" key="4">
    <source>
        <dbReference type="Ensembl" id="ENSGACP00000033738.1"/>
    </source>
</evidence>
<sequence>MATMAKAALKYKEIISKSYEIHKGSPKLYQLNPKKENIGTLKRISFGVKNPKRANKTILLVGETGTGKSTMINALVNFAIGVKWEDDVWFQIVEDEKKDQSQSQTSDVIVYNICGLEDKTLPYSLTIIDTPGYGDTGGIEHDEIVRQRLFDLFRSEDGIHEINAVGLVLKAGENRLSDRLSYIFNSVVSLFGKDLEHNMVALITHSPGGTPKNALEALNAANIKCARNDKKQPVHFLFNNCQNEPRKEDIDDLRHAYNKAMKGMEQFTDFLKKTAPQRLETTVHVLNERIGLTACVQNLQERVQSVKSKLNEIHQTRMGLKKYQEAMKSFEGFTMEVDQPYKAKESIKGGKWGGIFFKGAVTCKVCEENCHFPGCTVARSPSGCEVMKNGRCTSCTNRCPVEDHVKEDWRYVTKTKKVRITMQDVKYNYEKTRAQTKMKMNILENLEKEMENLEQRKTQYLYESYDHVVKLEKIALNVDSVSTYVHLDFLIEEMEKKRDTGKIQKLKEMSSRKDKGVLAGVQYLYRKFLGNK</sequence>
<comment type="similarity">
    <text evidence="1">Belongs to the TRAFAC class TrmE-Era-EngA-EngB-Septin-like GTPase superfamily. Septin GTPase family.</text>
</comment>
<keyword evidence="5" id="KW-1185">Reference proteome</keyword>
<keyword evidence="1" id="KW-0342">GTP-binding</keyword>
<evidence type="ECO:0000256" key="1">
    <source>
        <dbReference type="RuleBase" id="RU004560"/>
    </source>
</evidence>
<reference evidence="4 5" key="1">
    <citation type="journal article" date="2021" name="G3 (Bethesda)">
        <title>Improved contiguity of the threespine stickleback genome using long-read sequencing.</title>
        <authorList>
            <person name="Nath S."/>
            <person name="Shaw D.E."/>
            <person name="White M.A."/>
        </authorList>
    </citation>
    <scope>NUCLEOTIDE SEQUENCE [LARGE SCALE GENOMIC DNA]</scope>
    <source>
        <strain evidence="4 5">Lake Benthic</strain>
    </source>
</reference>
<name>A0AAQ4P702_GASAC</name>
<protein>
    <recommendedName>
        <fullName evidence="3">Septin-type G domain-containing protein</fullName>
    </recommendedName>
</protein>
<dbReference type="PROSITE" id="PS00675">
    <property type="entry name" value="SIGMA54_INTERACT_1"/>
    <property type="match status" value="1"/>
</dbReference>
<dbReference type="Gene3D" id="3.40.50.300">
    <property type="entry name" value="P-loop containing nucleotide triphosphate hydrolases"/>
    <property type="match status" value="1"/>
</dbReference>
<dbReference type="Proteomes" id="UP000007635">
    <property type="component" value="Chromosome VIII"/>
</dbReference>
<organism evidence="4 5">
    <name type="scientific">Gasterosteus aculeatus aculeatus</name>
    <name type="common">three-spined stickleback</name>
    <dbReference type="NCBI Taxonomy" id="481459"/>
    <lineage>
        <taxon>Eukaryota</taxon>
        <taxon>Metazoa</taxon>
        <taxon>Chordata</taxon>
        <taxon>Craniata</taxon>
        <taxon>Vertebrata</taxon>
        <taxon>Euteleostomi</taxon>
        <taxon>Actinopterygii</taxon>
        <taxon>Neopterygii</taxon>
        <taxon>Teleostei</taxon>
        <taxon>Neoteleostei</taxon>
        <taxon>Acanthomorphata</taxon>
        <taxon>Eupercaria</taxon>
        <taxon>Perciformes</taxon>
        <taxon>Cottioidei</taxon>
        <taxon>Gasterosteales</taxon>
        <taxon>Gasterosteidae</taxon>
        <taxon>Gasterosteus</taxon>
    </lineage>
</organism>
<accession>A0AAQ4P702</accession>
<evidence type="ECO:0000259" key="3">
    <source>
        <dbReference type="Pfam" id="PF00735"/>
    </source>
</evidence>
<keyword evidence="2" id="KW-0175">Coiled coil</keyword>
<keyword evidence="1" id="KW-0547">Nucleotide-binding</keyword>